<evidence type="ECO:0000256" key="1">
    <source>
        <dbReference type="ARBA" id="ARBA00005771"/>
    </source>
</evidence>
<proteinExistence type="inferred from homology"/>
<dbReference type="Pfam" id="PF00685">
    <property type="entry name" value="Sulfotransfer_1"/>
    <property type="match status" value="1"/>
</dbReference>
<dbReference type="GO" id="GO:0008146">
    <property type="term" value="F:sulfotransferase activity"/>
    <property type="evidence" value="ECO:0007669"/>
    <property type="project" value="InterPro"/>
</dbReference>
<reference evidence="5" key="1">
    <citation type="submission" date="2017-02" db="UniProtKB">
        <authorList>
            <consortium name="WormBaseParasite"/>
        </authorList>
    </citation>
    <scope>IDENTIFICATION</scope>
</reference>
<dbReference type="AlphaFoldDB" id="A0A0N4ZRG8"/>
<evidence type="ECO:0000256" key="2">
    <source>
        <dbReference type="ARBA" id="ARBA00022679"/>
    </source>
</evidence>
<feature type="domain" description="Sulfotransferase" evidence="3">
    <location>
        <begin position="68"/>
        <end position="307"/>
    </location>
</feature>
<protein>
    <submittedName>
        <fullName evidence="5">Sulfotransfer_1 domain-containing protein</fullName>
    </submittedName>
</protein>
<dbReference type="Proteomes" id="UP000038045">
    <property type="component" value="Unplaced"/>
</dbReference>
<evidence type="ECO:0000313" key="5">
    <source>
        <dbReference type="WBParaSite" id="PTRK_0001110400.1"/>
    </source>
</evidence>
<accession>A0A0N4ZRG8</accession>
<dbReference type="STRING" id="131310.A0A0N4ZRG8"/>
<name>A0A0N4ZRG8_PARTI</name>
<dbReference type="InterPro" id="IPR000863">
    <property type="entry name" value="Sulfotransferase_dom"/>
</dbReference>
<evidence type="ECO:0000313" key="4">
    <source>
        <dbReference type="Proteomes" id="UP000038045"/>
    </source>
</evidence>
<dbReference type="SUPFAM" id="SSF52540">
    <property type="entry name" value="P-loop containing nucleoside triphosphate hydrolases"/>
    <property type="match status" value="1"/>
</dbReference>
<dbReference type="InterPro" id="IPR027417">
    <property type="entry name" value="P-loop_NTPase"/>
</dbReference>
<dbReference type="PANTHER" id="PTHR11783">
    <property type="entry name" value="SULFOTRANSFERASE SULT"/>
    <property type="match status" value="1"/>
</dbReference>
<keyword evidence="4" id="KW-1185">Reference proteome</keyword>
<organism evidence="4 5">
    <name type="scientific">Parastrongyloides trichosuri</name>
    <name type="common">Possum-specific nematode worm</name>
    <dbReference type="NCBI Taxonomy" id="131310"/>
    <lineage>
        <taxon>Eukaryota</taxon>
        <taxon>Metazoa</taxon>
        <taxon>Ecdysozoa</taxon>
        <taxon>Nematoda</taxon>
        <taxon>Chromadorea</taxon>
        <taxon>Rhabditida</taxon>
        <taxon>Tylenchina</taxon>
        <taxon>Panagrolaimomorpha</taxon>
        <taxon>Strongyloidoidea</taxon>
        <taxon>Strongyloididae</taxon>
        <taxon>Parastrongyloides</taxon>
    </lineage>
</organism>
<comment type="similarity">
    <text evidence="1">Belongs to the sulfotransferase 1 family.</text>
</comment>
<dbReference type="WBParaSite" id="PTRK_0001110400.1">
    <property type="protein sequence ID" value="PTRK_0001110400.1"/>
    <property type="gene ID" value="PTRK_0001110400"/>
</dbReference>
<dbReference type="Gene3D" id="3.40.50.300">
    <property type="entry name" value="P-loop containing nucleotide triphosphate hydrolases"/>
    <property type="match status" value="1"/>
</dbReference>
<keyword evidence="2" id="KW-0808">Transferase</keyword>
<evidence type="ECO:0000259" key="3">
    <source>
        <dbReference type="Pfam" id="PF00685"/>
    </source>
</evidence>
<sequence length="321" mass="37549">MSLELESRPDFEQKAILRLISIHEKAEEYVKKNPNKEKPAFISVDGILQVLYCLPETVKSSRNLSVRDDDIFICTTPKSGTTLCQYICLYLVNRRYLNGKQDFNLDSPFIEMYGGDIIEQYPSRRVLKTHMHYEWVPKSNKAKYICCIRNPKDALISYYYHVKNLKVNNWNDGNFNVLFEMFINDDVESGGYFRHVKSWLPHFNDSNVLVLLYEEMSKDIKKTIIKIGNFIGGEANEIIGNNDLIGKIVDNCSFEGMKKKNEMFSNNIAYHTPTFVRKGGSRNWKNLMTKEQSDRIDKKFYDTFKGTTLENLWANEMKWDN</sequence>